<sequence length="129" mass="13358">MAPMTNYRNIVSTAMGSLLVTCALIVVASPYGAKAEISCQQVASQLAPCINHVLVGGGVSPVCCQGVKKAAADVKTSADLRASCQCVKDSTARFPGVNYGRVNEVAPKCGTFVPYTVSPNLDCSKINST</sequence>
<name>A0AAV0IWI6_9ROSI</name>
<dbReference type="InterPro" id="IPR036312">
    <property type="entry name" value="Bifun_inhib/LTP/seed_sf"/>
</dbReference>
<feature type="domain" description="Bifunctional inhibitor/plant lipid transfer protein/seed storage helical" evidence="4">
    <location>
        <begin position="39"/>
        <end position="123"/>
    </location>
</feature>
<keyword evidence="6" id="KW-1185">Reference proteome</keyword>
<feature type="chain" id="PRO_5043706906" description="Bifunctional inhibitor/plant lipid transfer protein/seed storage helical domain-containing protein" evidence="3">
    <location>
        <begin position="36"/>
        <end position="129"/>
    </location>
</feature>
<keyword evidence="2" id="KW-1015">Disulfide bond</keyword>
<gene>
    <name evidence="5" type="ORF">LITE_LOCUS11333</name>
</gene>
<comment type="caution">
    <text evidence="5">The sequence shown here is derived from an EMBL/GenBank/DDBJ whole genome shotgun (WGS) entry which is preliminary data.</text>
</comment>
<dbReference type="Proteomes" id="UP001154282">
    <property type="component" value="Unassembled WGS sequence"/>
</dbReference>
<comment type="similarity">
    <text evidence="1">Belongs to the plant LTP family.</text>
</comment>
<dbReference type="InterPro" id="IPR016140">
    <property type="entry name" value="Bifunc_inhib/LTP/seed_store"/>
</dbReference>
<dbReference type="GO" id="GO:0006869">
    <property type="term" value="P:lipid transport"/>
    <property type="evidence" value="ECO:0007669"/>
    <property type="project" value="InterPro"/>
</dbReference>
<evidence type="ECO:0000256" key="3">
    <source>
        <dbReference type="SAM" id="SignalP"/>
    </source>
</evidence>
<protein>
    <recommendedName>
        <fullName evidence="4">Bifunctional inhibitor/plant lipid transfer protein/seed storage helical domain-containing protein</fullName>
    </recommendedName>
</protein>
<evidence type="ECO:0000256" key="2">
    <source>
        <dbReference type="ARBA" id="ARBA00023157"/>
    </source>
</evidence>
<dbReference type="CDD" id="cd01960">
    <property type="entry name" value="nsLTP1"/>
    <property type="match status" value="1"/>
</dbReference>
<dbReference type="GO" id="GO:0008289">
    <property type="term" value="F:lipid binding"/>
    <property type="evidence" value="ECO:0007669"/>
    <property type="project" value="InterPro"/>
</dbReference>
<dbReference type="Gene3D" id="1.10.110.10">
    <property type="entry name" value="Plant lipid-transfer and hydrophobic proteins"/>
    <property type="match status" value="1"/>
</dbReference>
<dbReference type="PRINTS" id="PR00382">
    <property type="entry name" value="LIPIDTRNSFER"/>
</dbReference>
<dbReference type="PANTHER" id="PTHR33076">
    <property type="entry name" value="NON-SPECIFIC LIPID-TRANSFER PROTEIN 2-RELATED"/>
    <property type="match status" value="1"/>
</dbReference>
<evidence type="ECO:0000256" key="1">
    <source>
        <dbReference type="ARBA" id="ARBA00009748"/>
    </source>
</evidence>
<dbReference type="EMBL" id="CAMGYJ010000004">
    <property type="protein sequence ID" value="CAI0401773.1"/>
    <property type="molecule type" value="Genomic_DNA"/>
</dbReference>
<evidence type="ECO:0000313" key="6">
    <source>
        <dbReference type="Proteomes" id="UP001154282"/>
    </source>
</evidence>
<keyword evidence="3" id="KW-0732">Signal</keyword>
<dbReference type="SUPFAM" id="SSF47699">
    <property type="entry name" value="Bifunctional inhibitor/lipid-transfer protein/seed storage 2S albumin"/>
    <property type="match status" value="1"/>
</dbReference>
<feature type="signal peptide" evidence="3">
    <location>
        <begin position="1"/>
        <end position="35"/>
    </location>
</feature>
<evidence type="ECO:0000313" key="5">
    <source>
        <dbReference type="EMBL" id="CAI0401773.1"/>
    </source>
</evidence>
<reference evidence="5" key="1">
    <citation type="submission" date="2022-08" db="EMBL/GenBank/DDBJ databases">
        <authorList>
            <person name="Gutierrez-Valencia J."/>
        </authorList>
    </citation>
    <scope>NUCLEOTIDE SEQUENCE</scope>
</reference>
<evidence type="ECO:0000259" key="4">
    <source>
        <dbReference type="Pfam" id="PF00234"/>
    </source>
</evidence>
<accession>A0AAV0IWI6</accession>
<dbReference type="Pfam" id="PF00234">
    <property type="entry name" value="Tryp_alpha_amyl"/>
    <property type="match status" value="1"/>
</dbReference>
<organism evidence="5 6">
    <name type="scientific">Linum tenue</name>
    <dbReference type="NCBI Taxonomy" id="586396"/>
    <lineage>
        <taxon>Eukaryota</taxon>
        <taxon>Viridiplantae</taxon>
        <taxon>Streptophyta</taxon>
        <taxon>Embryophyta</taxon>
        <taxon>Tracheophyta</taxon>
        <taxon>Spermatophyta</taxon>
        <taxon>Magnoliopsida</taxon>
        <taxon>eudicotyledons</taxon>
        <taxon>Gunneridae</taxon>
        <taxon>Pentapetalae</taxon>
        <taxon>rosids</taxon>
        <taxon>fabids</taxon>
        <taxon>Malpighiales</taxon>
        <taxon>Linaceae</taxon>
        <taxon>Linum</taxon>
    </lineage>
</organism>
<proteinExistence type="inferred from homology"/>
<dbReference type="AlphaFoldDB" id="A0AAV0IWI6"/>
<dbReference type="InterPro" id="IPR000528">
    <property type="entry name" value="Plant_nsLTP"/>
</dbReference>